<keyword evidence="3 6" id="KW-0812">Transmembrane</keyword>
<evidence type="ECO:0000256" key="6">
    <source>
        <dbReference type="SAM" id="Phobius"/>
    </source>
</evidence>
<evidence type="ECO:0000313" key="7">
    <source>
        <dbReference type="EMBL" id="EXC31014.1"/>
    </source>
</evidence>
<sequence>MRLFPQLLIVGRRDYGSPTEFAIARIIEATIGLICFVLVELLLNPARAATLAKTELSQCIGVLRDCVENVSLFPTQKNVPASRVLREKHLQLKCHVDDLEKFIEEAEMEPNFWFLPFDSVCYHKLLGSFSTLMNLLLFVAYEIEFVFVFEASQEQGGDLEEVLKQVNEDLEFFKMRVESMLLRCIEKATSITTLQVSPTEDFSHGIELGRLAHENVSKHLGSNDKEVDAILSCFLRHLVEVVEKEYTCEGTEKFKRQLALSLTGLGFGTHSLAREANEIDKKVKELAKLENPSNNKNLHKISCKK</sequence>
<accession>W9SIL3</accession>
<evidence type="ECO:0000313" key="8">
    <source>
        <dbReference type="Proteomes" id="UP000030645"/>
    </source>
</evidence>
<dbReference type="GO" id="GO:0005886">
    <property type="term" value="C:plasma membrane"/>
    <property type="evidence" value="ECO:0007669"/>
    <property type="project" value="UniProtKB-SubCell"/>
</dbReference>
<dbReference type="STRING" id="981085.W9SIL3"/>
<dbReference type="PANTHER" id="PTHR30509:SF34">
    <property type="entry name" value="F3L24.34 PROTEIN"/>
    <property type="match status" value="1"/>
</dbReference>
<keyword evidence="2" id="KW-1003">Cell membrane</keyword>
<organism evidence="7 8">
    <name type="scientific">Morus notabilis</name>
    <dbReference type="NCBI Taxonomy" id="981085"/>
    <lineage>
        <taxon>Eukaryota</taxon>
        <taxon>Viridiplantae</taxon>
        <taxon>Streptophyta</taxon>
        <taxon>Embryophyta</taxon>
        <taxon>Tracheophyta</taxon>
        <taxon>Spermatophyta</taxon>
        <taxon>Magnoliopsida</taxon>
        <taxon>eudicotyledons</taxon>
        <taxon>Gunneridae</taxon>
        <taxon>Pentapetalae</taxon>
        <taxon>rosids</taxon>
        <taxon>fabids</taxon>
        <taxon>Rosales</taxon>
        <taxon>Moraceae</taxon>
        <taxon>Moreae</taxon>
        <taxon>Morus</taxon>
    </lineage>
</organism>
<keyword evidence="8" id="KW-1185">Reference proteome</keyword>
<keyword evidence="5 6" id="KW-0472">Membrane</keyword>
<evidence type="ECO:0000256" key="4">
    <source>
        <dbReference type="ARBA" id="ARBA00022989"/>
    </source>
</evidence>
<dbReference type="Proteomes" id="UP000030645">
    <property type="component" value="Unassembled WGS sequence"/>
</dbReference>
<evidence type="ECO:0000256" key="2">
    <source>
        <dbReference type="ARBA" id="ARBA00022475"/>
    </source>
</evidence>
<proteinExistence type="predicted"/>
<dbReference type="EMBL" id="KE346220">
    <property type="protein sequence ID" value="EXC31014.1"/>
    <property type="molecule type" value="Genomic_DNA"/>
</dbReference>
<gene>
    <name evidence="7" type="ORF">L484_021316</name>
</gene>
<evidence type="ECO:0000256" key="5">
    <source>
        <dbReference type="ARBA" id="ARBA00023136"/>
    </source>
</evidence>
<dbReference type="PANTHER" id="PTHR30509">
    <property type="entry name" value="P-HYDROXYBENZOIC ACID EFFLUX PUMP SUBUNIT-RELATED"/>
    <property type="match status" value="1"/>
</dbReference>
<comment type="subcellular location">
    <subcellularLocation>
        <location evidence="1">Cell membrane</location>
        <topology evidence="1">Multi-pass membrane protein</topology>
    </subcellularLocation>
</comment>
<evidence type="ECO:0000256" key="3">
    <source>
        <dbReference type="ARBA" id="ARBA00022692"/>
    </source>
</evidence>
<evidence type="ECO:0000256" key="1">
    <source>
        <dbReference type="ARBA" id="ARBA00004651"/>
    </source>
</evidence>
<reference evidence="8" key="1">
    <citation type="submission" date="2013-01" db="EMBL/GenBank/DDBJ databases">
        <title>Draft Genome Sequence of a Mulberry Tree, Morus notabilis C.K. Schneid.</title>
        <authorList>
            <person name="He N."/>
            <person name="Zhao S."/>
        </authorList>
    </citation>
    <scope>NUCLEOTIDE SEQUENCE</scope>
</reference>
<dbReference type="eggNOG" id="ENOG502QSR1">
    <property type="taxonomic scope" value="Eukaryota"/>
</dbReference>
<name>W9SIL3_9ROSA</name>
<keyword evidence="4 6" id="KW-1133">Transmembrane helix</keyword>
<feature type="transmembrane region" description="Helical" evidence="6">
    <location>
        <begin position="22"/>
        <end position="43"/>
    </location>
</feature>
<dbReference type="AlphaFoldDB" id="W9SIL3"/>
<protein>
    <submittedName>
        <fullName evidence="7">Uncharacterized protein</fullName>
    </submittedName>
</protein>